<reference evidence="9 10" key="1">
    <citation type="journal article" date="2023" name="BMC Biotechnol.">
        <title>Vitis rotundifolia cv Carlos genome sequencing.</title>
        <authorList>
            <person name="Huff M."/>
            <person name="Hulse-Kemp A."/>
            <person name="Scheffler B."/>
            <person name="Youngblood R."/>
            <person name="Simpson S."/>
            <person name="Babiker E."/>
            <person name="Staton M."/>
        </authorList>
    </citation>
    <scope>NUCLEOTIDE SEQUENCE [LARGE SCALE GENOMIC DNA]</scope>
    <source>
        <tissue evidence="9">Leaf</tissue>
    </source>
</reference>
<keyword evidence="7 8" id="KW-0472">Membrane</keyword>
<evidence type="ECO:0000256" key="5">
    <source>
        <dbReference type="ARBA" id="ARBA00022824"/>
    </source>
</evidence>
<organism evidence="9 10">
    <name type="scientific">Vitis rotundifolia</name>
    <name type="common">Muscadine grape</name>
    <dbReference type="NCBI Taxonomy" id="103349"/>
    <lineage>
        <taxon>Eukaryota</taxon>
        <taxon>Viridiplantae</taxon>
        <taxon>Streptophyta</taxon>
        <taxon>Embryophyta</taxon>
        <taxon>Tracheophyta</taxon>
        <taxon>Spermatophyta</taxon>
        <taxon>Magnoliopsida</taxon>
        <taxon>eudicotyledons</taxon>
        <taxon>Gunneridae</taxon>
        <taxon>Pentapetalae</taxon>
        <taxon>rosids</taxon>
        <taxon>Vitales</taxon>
        <taxon>Vitaceae</taxon>
        <taxon>Viteae</taxon>
        <taxon>Vitis</taxon>
    </lineage>
</organism>
<sequence>MFVSIKLDRNHSLGWKEVERLLQPFSPKTKIQCSMIGRYLPRTINWSVLMSLLTFVPAACVFGSSWTDWQRVFAHTKPIGAIDYMICLPAHGAIIGAWFGAWPMPLDWERPWQEWPVCVSYGAMAGYLVAMVASLGFALVRGARLPLKQD</sequence>
<evidence type="ECO:0000256" key="4">
    <source>
        <dbReference type="ARBA" id="ARBA00022692"/>
    </source>
</evidence>
<keyword evidence="3" id="KW-0337">GPI-anchor biosynthesis</keyword>
<evidence type="ECO:0000313" key="9">
    <source>
        <dbReference type="EMBL" id="KAJ9693458.1"/>
    </source>
</evidence>
<comment type="pathway">
    <text evidence="2">Glycolipid biosynthesis; glycosylphosphatidylinositol-anchor biosynthesis.</text>
</comment>
<comment type="subcellular location">
    <subcellularLocation>
        <location evidence="1">Endoplasmic reticulum membrane</location>
        <topology evidence="1">Multi-pass membrane protein</topology>
    </subcellularLocation>
</comment>
<evidence type="ECO:0000313" key="10">
    <source>
        <dbReference type="Proteomes" id="UP001168098"/>
    </source>
</evidence>
<evidence type="ECO:0000256" key="3">
    <source>
        <dbReference type="ARBA" id="ARBA00022502"/>
    </source>
</evidence>
<dbReference type="GO" id="GO:0006506">
    <property type="term" value="P:GPI anchor biosynthetic process"/>
    <property type="evidence" value="ECO:0007669"/>
    <property type="project" value="UniProtKB-KW"/>
</dbReference>
<keyword evidence="4 8" id="KW-0812">Transmembrane</keyword>
<dbReference type="GO" id="GO:0005789">
    <property type="term" value="C:endoplasmic reticulum membrane"/>
    <property type="evidence" value="ECO:0007669"/>
    <property type="project" value="UniProtKB-SubCell"/>
</dbReference>
<evidence type="ECO:0000256" key="2">
    <source>
        <dbReference type="ARBA" id="ARBA00004687"/>
    </source>
</evidence>
<accession>A0AA39DQM9</accession>
<dbReference type="EMBL" id="JARBHA010000009">
    <property type="protein sequence ID" value="KAJ9693458.1"/>
    <property type="molecule type" value="Genomic_DNA"/>
</dbReference>
<comment type="caution">
    <text evidence="9">The sequence shown here is derived from an EMBL/GenBank/DDBJ whole genome shotgun (WGS) entry which is preliminary data.</text>
</comment>
<protein>
    <recommendedName>
        <fullName evidence="11">Phosphatidylinositol-glycan biosynthesis class F protein</fullName>
    </recommendedName>
</protein>
<feature type="transmembrane region" description="Helical" evidence="8">
    <location>
        <begin position="121"/>
        <end position="140"/>
    </location>
</feature>
<feature type="transmembrane region" description="Helical" evidence="8">
    <location>
        <begin position="81"/>
        <end position="101"/>
    </location>
</feature>
<evidence type="ECO:0000256" key="1">
    <source>
        <dbReference type="ARBA" id="ARBA00004477"/>
    </source>
</evidence>
<name>A0AA39DQM9_VITRO</name>
<evidence type="ECO:0000256" key="6">
    <source>
        <dbReference type="ARBA" id="ARBA00022989"/>
    </source>
</evidence>
<keyword evidence="5" id="KW-0256">Endoplasmic reticulum</keyword>
<evidence type="ECO:0008006" key="11">
    <source>
        <dbReference type="Google" id="ProtNLM"/>
    </source>
</evidence>
<keyword evidence="6 8" id="KW-1133">Transmembrane helix</keyword>
<proteinExistence type="predicted"/>
<keyword evidence="10" id="KW-1185">Reference proteome</keyword>
<dbReference type="InterPro" id="IPR009580">
    <property type="entry name" value="GPI_biosynthesis_protein_Pig-F"/>
</dbReference>
<evidence type="ECO:0000256" key="7">
    <source>
        <dbReference type="ARBA" id="ARBA00023136"/>
    </source>
</evidence>
<dbReference type="Pfam" id="PF06699">
    <property type="entry name" value="PIG-F"/>
    <property type="match status" value="1"/>
</dbReference>
<feature type="transmembrane region" description="Helical" evidence="8">
    <location>
        <begin position="44"/>
        <end position="69"/>
    </location>
</feature>
<dbReference type="AlphaFoldDB" id="A0AA39DQM9"/>
<evidence type="ECO:0000256" key="8">
    <source>
        <dbReference type="SAM" id="Phobius"/>
    </source>
</evidence>
<dbReference type="Proteomes" id="UP001168098">
    <property type="component" value="Unassembled WGS sequence"/>
</dbReference>
<gene>
    <name evidence="9" type="ORF">PVL29_012294</name>
</gene>